<evidence type="ECO:0000313" key="1">
    <source>
        <dbReference type="EMBL" id="PJJ84128.1"/>
    </source>
</evidence>
<reference evidence="1 2" key="1">
    <citation type="submission" date="2017-11" db="EMBL/GenBank/DDBJ databases">
        <title>Genomic Encyclopedia of Archaeal and Bacterial Type Strains, Phase II (KMG-II): From Individual Species to Whole Genera.</title>
        <authorList>
            <person name="Goeker M."/>
        </authorList>
    </citation>
    <scope>NUCLEOTIDE SEQUENCE [LARGE SCALE GENOMIC DNA]</scope>
    <source>
        <strain evidence="1 2">DSM 28175</strain>
    </source>
</reference>
<sequence>MFELFSKQERIRIQDDAVFINDKRGSFAKGCEVHHVFELNHNPEIKVFENDRLIRKFKIDALKSNPVLNGQFFHSSIRIQSNSAVVIDGVISDNDVVHAKWTDDNYEAIRLQPFYLSDKNEYNNKLVGKGLFQRGLHFSGTITPRGVRCVCLCDSCNETFTIQHIHAGFSEMHYFYSANSKETLMLPYSAMPKVLAQNNINIEELESIESKLPNSYDGKFKYFNSFKCPHCLANYIDFEKHREIRQGEYYANTYINETAKLLNVS</sequence>
<dbReference type="EMBL" id="PGFJ01000001">
    <property type="protein sequence ID" value="PJJ84128.1"/>
    <property type="molecule type" value="Genomic_DNA"/>
</dbReference>
<dbReference type="AlphaFoldDB" id="A0A2H9VTI9"/>
<keyword evidence="2" id="KW-1185">Reference proteome</keyword>
<protein>
    <submittedName>
        <fullName evidence="1">Uncharacterized protein</fullName>
    </submittedName>
</protein>
<name>A0A2H9VTI9_9SPHI</name>
<comment type="caution">
    <text evidence="1">The sequence shown here is derived from an EMBL/GenBank/DDBJ whole genome shotgun (WGS) entry which is preliminary data.</text>
</comment>
<accession>A0A2H9VTI9</accession>
<dbReference type="OrthoDB" id="793091at2"/>
<gene>
    <name evidence="1" type="ORF">CLV57_1132</name>
</gene>
<evidence type="ECO:0000313" key="2">
    <source>
        <dbReference type="Proteomes" id="UP000242687"/>
    </source>
</evidence>
<dbReference type="Proteomes" id="UP000242687">
    <property type="component" value="Unassembled WGS sequence"/>
</dbReference>
<organism evidence="1 2">
    <name type="scientific">Mucilaginibacter auburnensis</name>
    <dbReference type="NCBI Taxonomy" id="1457233"/>
    <lineage>
        <taxon>Bacteria</taxon>
        <taxon>Pseudomonadati</taxon>
        <taxon>Bacteroidota</taxon>
        <taxon>Sphingobacteriia</taxon>
        <taxon>Sphingobacteriales</taxon>
        <taxon>Sphingobacteriaceae</taxon>
        <taxon>Mucilaginibacter</taxon>
    </lineage>
</organism>
<dbReference type="RefSeq" id="WP_100340337.1">
    <property type="nucleotide sequence ID" value="NZ_PGFJ01000001.1"/>
</dbReference>
<proteinExistence type="predicted"/>